<feature type="non-terminal residue" evidence="4">
    <location>
        <position position="93"/>
    </location>
</feature>
<dbReference type="EMBL" id="KI685788">
    <property type="protein sequence ID" value="ETK88814.1"/>
    <property type="molecule type" value="Genomic_DNA"/>
</dbReference>
<sequence>MKVLALLQAAVVTVAARRVAASNADPDVGEGYNFLQDTVGGATEKLIGTLAPNAPAETTTSQQGSTSGGFFAPFGTDGPSEELFERNGSLEKI</sequence>
<dbReference type="VEuPathDB" id="FungiDB:PPTG_10166"/>
<evidence type="ECO:0000256" key="2">
    <source>
        <dbReference type="SAM" id="SignalP"/>
    </source>
</evidence>
<feature type="signal peptide" evidence="2">
    <location>
        <begin position="1"/>
        <end position="21"/>
    </location>
</feature>
<feature type="region of interest" description="Disordered" evidence="1">
    <location>
        <begin position="54"/>
        <end position="93"/>
    </location>
</feature>
<reference evidence="3" key="1">
    <citation type="submission" date="2013-11" db="EMBL/GenBank/DDBJ databases">
        <title>The Genome Sequence of Phytophthora parasitica CJ02B3.</title>
        <authorList>
            <consortium name="The Broad Institute Genomics Platform"/>
            <person name="Russ C."/>
            <person name="Tyler B."/>
            <person name="Panabieres F."/>
            <person name="Shan W."/>
            <person name="Tripathy S."/>
            <person name="Grunwald N."/>
            <person name="Machado M."/>
            <person name="Johnson C.S."/>
            <person name="Arredondo F."/>
            <person name="Hong C."/>
            <person name="Coffey M."/>
            <person name="Young S.K."/>
            <person name="Zeng Q."/>
            <person name="Gargeya S."/>
            <person name="Fitzgerald M."/>
            <person name="Abouelleil A."/>
            <person name="Alvarado L."/>
            <person name="Chapman S.B."/>
            <person name="Gainer-Dewar J."/>
            <person name="Goldberg J."/>
            <person name="Griggs A."/>
            <person name="Gujja S."/>
            <person name="Hansen M."/>
            <person name="Howarth C."/>
            <person name="Imamovic A."/>
            <person name="Ireland A."/>
            <person name="Larimer J."/>
            <person name="McCowan C."/>
            <person name="Murphy C."/>
            <person name="Pearson M."/>
            <person name="Poon T.W."/>
            <person name="Priest M."/>
            <person name="Roberts A."/>
            <person name="Saif S."/>
            <person name="Shea T."/>
            <person name="Sykes S."/>
            <person name="Wortman J."/>
            <person name="Nusbaum C."/>
            <person name="Birren B."/>
        </authorList>
    </citation>
    <scope>NUCLEOTIDE SEQUENCE [LARGE SCALE GENOMIC DNA]</scope>
    <source>
        <strain evidence="3">CJ02B3</strain>
    </source>
</reference>
<dbReference type="Proteomes" id="UP000053236">
    <property type="component" value="Unassembled WGS sequence"/>
</dbReference>
<protein>
    <recommendedName>
        <fullName evidence="6">RxLR effector protein</fullName>
    </recommendedName>
</protein>
<proteinExistence type="predicted"/>
<evidence type="ECO:0008006" key="6">
    <source>
        <dbReference type="Google" id="ProtNLM"/>
    </source>
</evidence>
<reference evidence="4 5" key="2">
    <citation type="submission" date="2013-11" db="EMBL/GenBank/DDBJ databases">
        <title>The Genome Sequence of Phytophthora parasitica CJ05E6.</title>
        <authorList>
            <consortium name="The Broad Institute Genomics Platform"/>
            <person name="Russ C."/>
            <person name="Tyler B."/>
            <person name="Panabieres F."/>
            <person name="Shan W."/>
            <person name="Tripathy S."/>
            <person name="Grunwald N."/>
            <person name="Machado M."/>
            <person name="Johnson C.S."/>
            <person name="Arredondo F."/>
            <person name="Hong C."/>
            <person name="Coffey M."/>
            <person name="Young S.K."/>
            <person name="Zeng Q."/>
            <person name="Gargeya S."/>
            <person name="Fitzgerald M."/>
            <person name="Abouelleil A."/>
            <person name="Alvarado L."/>
            <person name="Chapman S.B."/>
            <person name="Gainer-Dewar J."/>
            <person name="Goldberg J."/>
            <person name="Griggs A."/>
            <person name="Gujja S."/>
            <person name="Hansen M."/>
            <person name="Howarth C."/>
            <person name="Imamovic A."/>
            <person name="Ireland A."/>
            <person name="Larimer J."/>
            <person name="McCowan C."/>
            <person name="Murphy C."/>
            <person name="Pearson M."/>
            <person name="Poon T.W."/>
            <person name="Priest M."/>
            <person name="Roberts A."/>
            <person name="Saif S."/>
            <person name="Shea T."/>
            <person name="Sykes S."/>
            <person name="Wortman J."/>
            <person name="Nusbaum C."/>
            <person name="Birren B."/>
        </authorList>
    </citation>
    <scope>NUCLEOTIDE SEQUENCE [LARGE SCALE GENOMIC DNA]</scope>
    <source>
        <strain evidence="4 5">CJ05E6</strain>
    </source>
</reference>
<name>W2J6Y0_PHYNI</name>
<evidence type="ECO:0000313" key="4">
    <source>
        <dbReference type="EMBL" id="ETL42210.1"/>
    </source>
</evidence>
<accession>W2J6Y0</accession>
<feature type="chain" id="PRO_5007733780" description="RxLR effector protein" evidence="2">
    <location>
        <begin position="22"/>
        <end position="93"/>
    </location>
</feature>
<evidence type="ECO:0000313" key="5">
    <source>
        <dbReference type="Proteomes" id="UP000053864"/>
    </source>
</evidence>
<keyword evidence="2" id="KW-0732">Signal</keyword>
<dbReference type="Proteomes" id="UP000053864">
    <property type="component" value="Unassembled WGS sequence"/>
</dbReference>
<feature type="compositionally biased region" description="Basic and acidic residues" evidence="1">
    <location>
        <begin position="83"/>
        <end position="93"/>
    </location>
</feature>
<dbReference type="EMBL" id="KI672357">
    <property type="protein sequence ID" value="ETL42210.1"/>
    <property type="molecule type" value="Genomic_DNA"/>
</dbReference>
<gene>
    <name evidence="3" type="ORF">L915_06978</name>
    <name evidence="4" type="ORF">L916_06928</name>
</gene>
<evidence type="ECO:0000256" key="1">
    <source>
        <dbReference type="SAM" id="MobiDB-lite"/>
    </source>
</evidence>
<feature type="compositionally biased region" description="Low complexity" evidence="1">
    <location>
        <begin position="58"/>
        <end position="69"/>
    </location>
</feature>
<evidence type="ECO:0000313" key="3">
    <source>
        <dbReference type="EMBL" id="ETK88814.1"/>
    </source>
</evidence>
<dbReference type="AlphaFoldDB" id="W2J6Y0"/>
<organism evidence="4 5">
    <name type="scientific">Phytophthora nicotianae</name>
    <name type="common">Potato buckeye rot agent</name>
    <name type="synonym">Phytophthora parasitica</name>
    <dbReference type="NCBI Taxonomy" id="4792"/>
    <lineage>
        <taxon>Eukaryota</taxon>
        <taxon>Sar</taxon>
        <taxon>Stramenopiles</taxon>
        <taxon>Oomycota</taxon>
        <taxon>Peronosporomycetes</taxon>
        <taxon>Peronosporales</taxon>
        <taxon>Peronosporaceae</taxon>
        <taxon>Phytophthora</taxon>
    </lineage>
</organism>